<sequence length="680" mass="77087">KVAFSGESNSNRSDPSTVTFPPDSSKNSSDEVVCVDWDEEKNDWAELENAEPVQLPDGRLGCAVAYDELQTASALAITTKSPSIPEEILETIESVLACYGASIAAVLCLLVFTLVICILLDSRIQKLGVRCRHLHAIDRKVLISRFSALSCLWGLFLLLGWLAWALNVGEWNDSWSLQPPYNLFWLATLMNHILLSAVAFLVLWRWSSLRSRKDRSLFDVMELVLFLLDADIRLVRVEFLLELHDTNRLWSRRQEAQFLKTENGLSALVSHGEMFAWALAMQKSPKMQRIIALSHCWESQQHPDPWGCQLEVLAHALKPIWRSDPDFAPGVFIDFMSLYQFERHGKHQTRSFDLAMKGMHRIYAHEWSYTFFITELTPVTRKIAKRENLIQVFWKADGALKYVRAEDLMENSTPYDQRGWCVAETQWSALRVLNTFGIFANAFYLFARQEEYRCKAPMHSQTFRNTLSKSHITFTHRSDFLPLIAAQKEAFEEKARQCKVLRLQDLPPEQVEILGDALQAYVALEELHLHRCAVNVSGLFQRLGFLASLKRISLQQCWIGDDEVQAIADVMSLSKWKCLNLSENFISTEGALCLVRVLQGKQEPLDELCLRGNIIGQEGLDALDGLAISHLDLTGNVERASVDVESLSNLAERSDLKCAAEESELSASSAGHGQILREPV</sequence>
<protein>
    <submittedName>
        <fullName evidence="3">Uncharacterized protein</fullName>
    </submittedName>
</protein>
<dbReference type="Gene3D" id="3.80.10.10">
    <property type="entry name" value="Ribonuclease Inhibitor"/>
    <property type="match status" value="1"/>
</dbReference>
<feature type="transmembrane region" description="Helical" evidence="2">
    <location>
        <begin position="184"/>
        <end position="206"/>
    </location>
</feature>
<keyword evidence="4" id="KW-1185">Reference proteome</keyword>
<dbReference type="EMBL" id="CAXAMM010039697">
    <property type="protein sequence ID" value="CAK9088460.1"/>
    <property type="molecule type" value="Genomic_DNA"/>
</dbReference>
<comment type="caution">
    <text evidence="3">The sequence shown here is derived from an EMBL/GenBank/DDBJ whole genome shotgun (WGS) entry which is preliminary data.</text>
</comment>
<organism evidence="3 4">
    <name type="scientific">Durusdinium trenchii</name>
    <dbReference type="NCBI Taxonomy" id="1381693"/>
    <lineage>
        <taxon>Eukaryota</taxon>
        <taxon>Sar</taxon>
        <taxon>Alveolata</taxon>
        <taxon>Dinophyceae</taxon>
        <taxon>Suessiales</taxon>
        <taxon>Symbiodiniaceae</taxon>
        <taxon>Durusdinium</taxon>
    </lineage>
</organism>
<feature type="non-terminal residue" evidence="3">
    <location>
        <position position="1"/>
    </location>
</feature>
<dbReference type="SUPFAM" id="SSF52047">
    <property type="entry name" value="RNI-like"/>
    <property type="match status" value="1"/>
</dbReference>
<feature type="compositionally biased region" description="Polar residues" evidence="1">
    <location>
        <begin position="1"/>
        <end position="27"/>
    </location>
</feature>
<evidence type="ECO:0000256" key="2">
    <source>
        <dbReference type="SAM" id="Phobius"/>
    </source>
</evidence>
<accession>A0ABP0QKU8</accession>
<keyword evidence="2" id="KW-0812">Transmembrane</keyword>
<reference evidence="3 4" key="1">
    <citation type="submission" date="2024-02" db="EMBL/GenBank/DDBJ databases">
        <authorList>
            <person name="Chen Y."/>
            <person name="Shah S."/>
            <person name="Dougan E. K."/>
            <person name="Thang M."/>
            <person name="Chan C."/>
        </authorList>
    </citation>
    <scope>NUCLEOTIDE SEQUENCE [LARGE SCALE GENOMIC DNA]</scope>
</reference>
<dbReference type="Proteomes" id="UP001642464">
    <property type="component" value="Unassembled WGS sequence"/>
</dbReference>
<evidence type="ECO:0000313" key="4">
    <source>
        <dbReference type="Proteomes" id="UP001642464"/>
    </source>
</evidence>
<name>A0ABP0QKU8_9DINO</name>
<dbReference type="InterPro" id="IPR032675">
    <property type="entry name" value="LRR_dom_sf"/>
</dbReference>
<evidence type="ECO:0000313" key="3">
    <source>
        <dbReference type="EMBL" id="CAK9088460.1"/>
    </source>
</evidence>
<feature type="transmembrane region" description="Helical" evidence="2">
    <location>
        <begin position="141"/>
        <end position="164"/>
    </location>
</feature>
<evidence type="ECO:0000256" key="1">
    <source>
        <dbReference type="SAM" id="MobiDB-lite"/>
    </source>
</evidence>
<gene>
    <name evidence="3" type="ORF">SCF082_LOCUS41773</name>
</gene>
<proteinExistence type="predicted"/>
<feature type="region of interest" description="Disordered" evidence="1">
    <location>
        <begin position="1"/>
        <end position="31"/>
    </location>
</feature>
<keyword evidence="2" id="KW-1133">Transmembrane helix</keyword>
<feature type="transmembrane region" description="Helical" evidence="2">
    <location>
        <begin position="99"/>
        <end position="120"/>
    </location>
</feature>
<keyword evidence="2" id="KW-0472">Membrane</keyword>